<dbReference type="GO" id="GO:0016625">
    <property type="term" value="F:oxidoreductase activity, acting on the aldehyde or oxo group of donors, iron-sulfur protein as acceptor"/>
    <property type="evidence" value="ECO:0007669"/>
    <property type="project" value="InterPro"/>
</dbReference>
<evidence type="ECO:0000259" key="8">
    <source>
        <dbReference type="PROSITE" id="PS51379"/>
    </source>
</evidence>
<evidence type="ECO:0000256" key="4">
    <source>
        <dbReference type="ARBA" id="ARBA00022737"/>
    </source>
</evidence>
<feature type="domain" description="4Fe-4S ferredoxin-type" evidence="8">
    <location>
        <begin position="62"/>
        <end position="91"/>
    </location>
</feature>
<evidence type="ECO:0000256" key="1">
    <source>
        <dbReference type="ARBA" id="ARBA00001966"/>
    </source>
</evidence>
<dbReference type="InterPro" id="IPR011898">
    <property type="entry name" value="PorD_KorD"/>
</dbReference>
<gene>
    <name evidence="9" type="ORF">ENW83_02845</name>
</gene>
<evidence type="ECO:0000256" key="6">
    <source>
        <dbReference type="ARBA" id="ARBA00023004"/>
    </source>
</evidence>
<proteinExistence type="predicted"/>
<accession>A0A7J3SKH1</accession>
<evidence type="ECO:0000256" key="2">
    <source>
        <dbReference type="ARBA" id="ARBA00022485"/>
    </source>
</evidence>
<dbReference type="Gene3D" id="3.30.70.20">
    <property type="match status" value="1"/>
</dbReference>
<evidence type="ECO:0000256" key="7">
    <source>
        <dbReference type="ARBA" id="ARBA00023014"/>
    </source>
</evidence>
<keyword evidence="4" id="KW-0677">Repeat</keyword>
<dbReference type="EMBL" id="DTLS01000078">
    <property type="protein sequence ID" value="HGZ60130.1"/>
    <property type="molecule type" value="Genomic_DNA"/>
</dbReference>
<dbReference type="PANTHER" id="PTHR43724">
    <property type="entry name" value="PYRUVATE SYNTHASE SUBUNIT PORD"/>
    <property type="match status" value="1"/>
</dbReference>
<dbReference type="GO" id="GO:0046872">
    <property type="term" value="F:metal ion binding"/>
    <property type="evidence" value="ECO:0007669"/>
    <property type="project" value="UniProtKB-KW"/>
</dbReference>
<sequence length="93" mass="10419">MVITMKLVKTEDKLPISYPSEGAAGKTGTWRLERPIVNNEMCTRCFLCEIYCPGNVITVDKEGAHIDYNYCKGCGICVKVCPKNAIKMEPEEE</sequence>
<dbReference type="SUPFAM" id="SSF54862">
    <property type="entry name" value="4Fe-4S ferredoxins"/>
    <property type="match status" value="1"/>
</dbReference>
<reference evidence="9" key="1">
    <citation type="journal article" date="2020" name="mSystems">
        <title>Genome- and Community-Level Interaction Insights into Carbon Utilization and Element Cycling Functions of Hydrothermarchaeota in Hydrothermal Sediment.</title>
        <authorList>
            <person name="Zhou Z."/>
            <person name="Liu Y."/>
            <person name="Xu W."/>
            <person name="Pan J."/>
            <person name="Luo Z.H."/>
            <person name="Li M."/>
        </authorList>
    </citation>
    <scope>NUCLEOTIDE SEQUENCE [LARGE SCALE GENOMIC DNA]</scope>
    <source>
        <strain evidence="9">SpSt-885</strain>
    </source>
</reference>
<dbReference type="GO" id="GO:0051539">
    <property type="term" value="F:4 iron, 4 sulfur cluster binding"/>
    <property type="evidence" value="ECO:0007669"/>
    <property type="project" value="UniProtKB-KW"/>
</dbReference>
<dbReference type="PANTHER" id="PTHR43724:SF1">
    <property type="entry name" value="PYRUVATE SYNTHASE SUBUNIT PORD"/>
    <property type="match status" value="1"/>
</dbReference>
<feature type="domain" description="4Fe-4S ferredoxin-type" evidence="8">
    <location>
        <begin position="33"/>
        <end position="61"/>
    </location>
</feature>
<name>A0A7J3SKH1_9CREN</name>
<dbReference type="PROSITE" id="PS00198">
    <property type="entry name" value="4FE4S_FER_1"/>
    <property type="match status" value="1"/>
</dbReference>
<dbReference type="Pfam" id="PF14697">
    <property type="entry name" value="Fer4_21"/>
    <property type="match status" value="1"/>
</dbReference>
<keyword evidence="2" id="KW-0004">4Fe-4S</keyword>
<dbReference type="InterPro" id="IPR017896">
    <property type="entry name" value="4Fe4S_Fe-S-bd"/>
</dbReference>
<keyword evidence="6" id="KW-0408">Iron</keyword>
<evidence type="ECO:0000256" key="3">
    <source>
        <dbReference type="ARBA" id="ARBA00022723"/>
    </source>
</evidence>
<dbReference type="InterPro" id="IPR017900">
    <property type="entry name" value="4Fe4S_Fe_S_CS"/>
</dbReference>
<protein>
    <submittedName>
        <fullName evidence="9">4Fe-4S dicluster domain-containing protein</fullName>
    </submittedName>
</protein>
<keyword evidence="5" id="KW-0813">Transport</keyword>
<comment type="cofactor">
    <cofactor evidence="1">
        <name>[4Fe-4S] cluster</name>
        <dbReference type="ChEBI" id="CHEBI:49883"/>
    </cofactor>
</comment>
<evidence type="ECO:0000256" key="5">
    <source>
        <dbReference type="ARBA" id="ARBA00022982"/>
    </source>
</evidence>
<comment type="caution">
    <text evidence="9">The sequence shown here is derived from an EMBL/GenBank/DDBJ whole genome shotgun (WGS) entry which is preliminary data.</text>
</comment>
<dbReference type="PROSITE" id="PS51379">
    <property type="entry name" value="4FE4S_FER_2"/>
    <property type="match status" value="2"/>
</dbReference>
<dbReference type="AlphaFoldDB" id="A0A7J3SKH1"/>
<keyword evidence="3" id="KW-0479">Metal-binding</keyword>
<evidence type="ECO:0000313" key="9">
    <source>
        <dbReference type="EMBL" id="HGZ60130.1"/>
    </source>
</evidence>
<dbReference type="NCBIfam" id="TIGR02179">
    <property type="entry name" value="PorD_KorD"/>
    <property type="match status" value="1"/>
</dbReference>
<keyword evidence="7" id="KW-0411">Iron-sulfur</keyword>
<keyword evidence="5" id="KW-0249">Electron transport</keyword>
<organism evidence="9">
    <name type="scientific">Fervidicoccus fontis</name>
    <dbReference type="NCBI Taxonomy" id="683846"/>
    <lineage>
        <taxon>Archaea</taxon>
        <taxon>Thermoproteota</taxon>
        <taxon>Thermoprotei</taxon>
        <taxon>Fervidicoccales</taxon>
        <taxon>Fervidicoccaceae</taxon>
        <taxon>Fervidicoccus</taxon>
    </lineage>
</organism>